<sequence>MRAVQVTIASEHWMSALQDITVRAAKLDQVRTILLCIDVNFGTLTFVDEDAESVYKIILPIRSTDEREVLYCRVQVHKLKPMIKLFRVGREITVTCRETTLSFQSGKKHFHVPNHIIEEPSKNHDFAKSNFESHRVIRFLISDSKQLLRSLASCEGTAIPVRVGGGWVCLHTEKFETNPYTSGVFLWPCETFCNRLAQVPEGLKLNCIADDRLVYLSGAGASGIREILIKPYPATAPTLYLSNRENVRKEPDSHQKQDEKNTPPTKVILQPPVEDVEQQLEATVSELLVQADFSIRPEKEEEEPAADPVESMLSKLEQLPGLAFVKKQIREIAQFAAFEKKRMNAIGVPSKSPTLHMAFLGNPGTGKTMVARMLGKIFKELGFLSKGHVVEVDRQLLVGQYMGHTESNLVKYMRRAMGGILFIDEAYALYKKDSNKDFGLNAIHGLVKMMEDYRENLIVILAGYKKEMNEFIGSNPGLRERIPFHIEFPDYTEKELIEIAEYIAQKDHYALTEDAKETLIRQVLREKVDESFGNARTVRNLFEKAKIRHALRAADREPSEDVYTTLAADDFLKDDLSESDSLESLLAELDQLVGLEQVKRLVNQIVDVLGFERKRAEHGFTDEPITTHMAFTGNPGTGKTTVARLMGRILQAMNLLPKGHFVEVSRKDLVAGYIGQTALKTAEKIKEALGGVLFIDEAYALAPRGREDFGWEALTALIKEMEDKKGLLTVILAGYTKEMENLFESNPGLKSRVRFTLHFPDYSPSELVEIVKRKARASDYRLSEEAAEKLWRIFLQESLAAGTDFGNGRLAETVFEQAKLNMSTRISRMQEAQGREILCTITEDDIIIDSEA</sequence>
<keyword evidence="7" id="KW-1185">Reference proteome</keyword>
<dbReference type="InterPro" id="IPR003593">
    <property type="entry name" value="AAA+_ATPase"/>
</dbReference>
<dbReference type="InterPro" id="IPR027417">
    <property type="entry name" value="P-loop_NTPase"/>
</dbReference>
<dbReference type="PRINTS" id="PR00819">
    <property type="entry name" value="CBXCFQXSUPER"/>
</dbReference>
<feature type="compositionally biased region" description="Basic and acidic residues" evidence="4">
    <location>
        <begin position="246"/>
        <end position="261"/>
    </location>
</feature>
<comment type="caution">
    <text evidence="6">The sequence shown here is derived from an EMBL/GenBank/DDBJ whole genome shotgun (WGS) entry which is preliminary data.</text>
</comment>
<dbReference type="Pfam" id="PF00004">
    <property type="entry name" value="AAA"/>
    <property type="match status" value="2"/>
</dbReference>
<dbReference type="InterPro" id="IPR000470">
    <property type="entry name" value="CbxX/CfqX_mono"/>
</dbReference>
<feature type="region of interest" description="Disordered" evidence="4">
    <location>
        <begin position="246"/>
        <end position="267"/>
    </location>
</feature>
<dbReference type="InterPro" id="IPR000641">
    <property type="entry name" value="CbxX/CfxQ"/>
</dbReference>
<evidence type="ECO:0000256" key="2">
    <source>
        <dbReference type="ARBA" id="ARBA00022741"/>
    </source>
</evidence>
<dbReference type="Gene3D" id="1.10.8.60">
    <property type="match status" value="2"/>
</dbReference>
<gene>
    <name evidence="6" type="ORF">ACFO8Q_19710</name>
</gene>
<reference evidence="7" key="1">
    <citation type="journal article" date="2019" name="Int. J. Syst. Evol. Microbiol.">
        <title>The Global Catalogue of Microorganisms (GCM) 10K type strain sequencing project: providing services to taxonomists for standard genome sequencing and annotation.</title>
        <authorList>
            <consortium name="The Broad Institute Genomics Platform"/>
            <consortium name="The Broad Institute Genome Sequencing Center for Infectious Disease"/>
            <person name="Wu L."/>
            <person name="Ma J."/>
        </authorList>
    </citation>
    <scope>NUCLEOTIDE SEQUENCE [LARGE SCALE GENOMIC DNA]</scope>
    <source>
        <strain evidence="7">WYCCWR 12678</strain>
    </source>
</reference>
<dbReference type="Proteomes" id="UP001596002">
    <property type="component" value="Unassembled WGS sequence"/>
</dbReference>
<dbReference type="RefSeq" id="WP_380028225.1">
    <property type="nucleotide sequence ID" value="NZ_JBHSHC010000137.1"/>
</dbReference>
<proteinExistence type="inferred from homology"/>
<feature type="domain" description="AAA+ ATPase" evidence="5">
    <location>
        <begin position="353"/>
        <end position="492"/>
    </location>
</feature>
<dbReference type="SUPFAM" id="SSF52540">
    <property type="entry name" value="P-loop containing nucleoside triphosphate hydrolases"/>
    <property type="match status" value="2"/>
</dbReference>
<protein>
    <submittedName>
        <fullName evidence="6">AAA family ATPase</fullName>
    </submittedName>
</protein>
<name>A0ABV9Q676_9BACL</name>
<evidence type="ECO:0000259" key="5">
    <source>
        <dbReference type="SMART" id="SM00382"/>
    </source>
</evidence>
<evidence type="ECO:0000256" key="3">
    <source>
        <dbReference type="ARBA" id="ARBA00022840"/>
    </source>
</evidence>
<organism evidence="6 7">
    <name type="scientific">Effusibacillus consociatus</name>
    <dbReference type="NCBI Taxonomy" id="1117041"/>
    <lineage>
        <taxon>Bacteria</taxon>
        <taxon>Bacillati</taxon>
        <taxon>Bacillota</taxon>
        <taxon>Bacilli</taxon>
        <taxon>Bacillales</taxon>
        <taxon>Alicyclobacillaceae</taxon>
        <taxon>Effusibacillus</taxon>
    </lineage>
</organism>
<accession>A0ABV9Q676</accession>
<dbReference type="EMBL" id="JBHSHC010000137">
    <property type="protein sequence ID" value="MFC4769560.1"/>
    <property type="molecule type" value="Genomic_DNA"/>
</dbReference>
<keyword evidence="2" id="KW-0547">Nucleotide-binding</keyword>
<evidence type="ECO:0000313" key="7">
    <source>
        <dbReference type="Proteomes" id="UP001596002"/>
    </source>
</evidence>
<feature type="domain" description="AAA+ ATPase" evidence="5">
    <location>
        <begin position="625"/>
        <end position="763"/>
    </location>
</feature>
<dbReference type="SMART" id="SM00382">
    <property type="entry name" value="AAA"/>
    <property type="match status" value="2"/>
</dbReference>
<evidence type="ECO:0000256" key="1">
    <source>
        <dbReference type="ARBA" id="ARBA00010378"/>
    </source>
</evidence>
<comment type="similarity">
    <text evidence="1">Belongs to the CbxX/CfxQ family.</text>
</comment>
<dbReference type="InterPro" id="IPR041627">
    <property type="entry name" value="AAA_lid_6"/>
</dbReference>
<keyword evidence="3" id="KW-0067">ATP-binding</keyword>
<evidence type="ECO:0000313" key="6">
    <source>
        <dbReference type="EMBL" id="MFC4769560.1"/>
    </source>
</evidence>
<dbReference type="InterPro" id="IPR050773">
    <property type="entry name" value="CbxX/CfxQ_RuBisCO_ESX"/>
</dbReference>
<dbReference type="PRINTS" id="PR00820">
    <property type="entry name" value="CBXXCFQX"/>
</dbReference>
<dbReference type="CDD" id="cd00009">
    <property type="entry name" value="AAA"/>
    <property type="match status" value="2"/>
</dbReference>
<dbReference type="InterPro" id="IPR003959">
    <property type="entry name" value="ATPase_AAA_core"/>
</dbReference>
<evidence type="ECO:0000256" key="4">
    <source>
        <dbReference type="SAM" id="MobiDB-lite"/>
    </source>
</evidence>
<dbReference type="Gene3D" id="3.40.50.300">
    <property type="entry name" value="P-loop containing nucleotide triphosphate hydrolases"/>
    <property type="match status" value="2"/>
</dbReference>
<dbReference type="Pfam" id="PF17866">
    <property type="entry name" value="AAA_lid_6"/>
    <property type="match status" value="2"/>
</dbReference>
<dbReference type="PANTHER" id="PTHR43392:SF2">
    <property type="entry name" value="AAA-TYPE ATPASE FAMILY PROTEIN _ ANKYRIN REPEAT FAMILY PROTEIN"/>
    <property type="match status" value="1"/>
</dbReference>
<dbReference type="PANTHER" id="PTHR43392">
    <property type="entry name" value="AAA-TYPE ATPASE FAMILY PROTEIN / ANKYRIN REPEAT FAMILY PROTEIN"/>
    <property type="match status" value="1"/>
</dbReference>